<comment type="catalytic activity">
    <reaction evidence="1">
        <text>ATP + H2O = ADP + phosphate + H(+)</text>
        <dbReference type="Rhea" id="RHEA:13065"/>
        <dbReference type="ChEBI" id="CHEBI:15377"/>
        <dbReference type="ChEBI" id="CHEBI:15378"/>
        <dbReference type="ChEBI" id="CHEBI:30616"/>
        <dbReference type="ChEBI" id="CHEBI:43474"/>
        <dbReference type="ChEBI" id="CHEBI:456216"/>
        <dbReference type="EC" id="5.6.2.3"/>
    </reaction>
</comment>
<keyword evidence="1" id="KW-0547">Nucleotide-binding</keyword>
<name>A0ABD1W2N4_9LAMI</name>
<evidence type="ECO:0000313" key="4">
    <source>
        <dbReference type="Proteomes" id="UP001604336"/>
    </source>
</evidence>
<evidence type="ECO:0000259" key="2">
    <source>
        <dbReference type="Pfam" id="PF05970"/>
    </source>
</evidence>
<keyword evidence="1" id="KW-0234">DNA repair</keyword>
<evidence type="ECO:0000313" key="3">
    <source>
        <dbReference type="EMBL" id="KAL2543188.1"/>
    </source>
</evidence>
<dbReference type="EMBL" id="JBFOLK010000001">
    <property type="protein sequence ID" value="KAL2543188.1"/>
    <property type="molecule type" value="Genomic_DNA"/>
</dbReference>
<keyword evidence="1 3" id="KW-0347">Helicase</keyword>
<comment type="similarity">
    <text evidence="1">Belongs to the helicase family.</text>
</comment>
<dbReference type="SUPFAM" id="SSF52540">
    <property type="entry name" value="P-loop containing nucleoside triphosphate hydrolases"/>
    <property type="match status" value="1"/>
</dbReference>
<dbReference type="PANTHER" id="PTHR10492:SF94">
    <property type="entry name" value="ATP-DEPENDENT DNA HELICASE"/>
    <property type="match status" value="1"/>
</dbReference>
<keyword evidence="4" id="KW-1185">Reference proteome</keyword>
<dbReference type="InterPro" id="IPR027417">
    <property type="entry name" value="P-loop_NTPase"/>
</dbReference>
<dbReference type="Pfam" id="PF05970">
    <property type="entry name" value="PIF1"/>
    <property type="match status" value="1"/>
</dbReference>
<dbReference type="GO" id="GO:0043139">
    <property type="term" value="F:5'-3' DNA helicase activity"/>
    <property type="evidence" value="ECO:0007669"/>
    <property type="project" value="UniProtKB-EC"/>
</dbReference>
<accession>A0ABD1W2N4</accession>
<feature type="domain" description="DNA helicase Pif1-like DEAD-box helicase" evidence="2">
    <location>
        <begin position="21"/>
        <end position="181"/>
    </location>
</feature>
<organism evidence="3 4">
    <name type="scientific">Abeliophyllum distichum</name>
    <dbReference type="NCBI Taxonomy" id="126358"/>
    <lineage>
        <taxon>Eukaryota</taxon>
        <taxon>Viridiplantae</taxon>
        <taxon>Streptophyta</taxon>
        <taxon>Embryophyta</taxon>
        <taxon>Tracheophyta</taxon>
        <taxon>Spermatophyta</taxon>
        <taxon>Magnoliopsida</taxon>
        <taxon>eudicotyledons</taxon>
        <taxon>Gunneridae</taxon>
        <taxon>Pentapetalae</taxon>
        <taxon>asterids</taxon>
        <taxon>lamiids</taxon>
        <taxon>Lamiales</taxon>
        <taxon>Oleaceae</taxon>
        <taxon>Forsythieae</taxon>
        <taxon>Abeliophyllum</taxon>
    </lineage>
</organism>
<keyword evidence="1" id="KW-0067">ATP-binding</keyword>
<keyword evidence="1" id="KW-0233">DNA recombination</keyword>
<dbReference type="Gene3D" id="3.40.50.300">
    <property type="entry name" value="P-loop containing nucleotide triphosphate hydrolases"/>
    <property type="match status" value="1"/>
</dbReference>
<sequence>MISEKIRNVSAEINILSTITLNDEQQEAFDTILRKVFNEESGMFFIDVLGGTGKTYLYKALLAAVRSKNLIALATASSEVAVALLPGGRTAHSRFKIPLEITNDTGCSISKQSALANFLRMAKLIIWDEAPMVHRFAVEALDKMLRDINECNIPFGGKVIVLGGDFRQILPVVQKGARCSWSWIPNKMPNSRWKRLGIRSLVLESSDHLRITGFALTMCTNAWRILDALGIEDLSQDKVCTNSWVWLQINRS</sequence>
<dbReference type="InterPro" id="IPR010285">
    <property type="entry name" value="DNA_helicase_pif1-like_DEAD"/>
</dbReference>
<dbReference type="AlphaFoldDB" id="A0ABD1W2N4"/>
<evidence type="ECO:0000256" key="1">
    <source>
        <dbReference type="RuleBase" id="RU363044"/>
    </source>
</evidence>
<gene>
    <name evidence="3" type="ORF">Adt_04166</name>
</gene>
<comment type="cofactor">
    <cofactor evidence="1">
        <name>Mg(2+)</name>
        <dbReference type="ChEBI" id="CHEBI:18420"/>
    </cofactor>
</comment>
<dbReference type="Proteomes" id="UP001604336">
    <property type="component" value="Unassembled WGS sequence"/>
</dbReference>
<reference evidence="4" key="1">
    <citation type="submission" date="2024-07" db="EMBL/GenBank/DDBJ databases">
        <title>Two chromosome-level genome assemblies of Korean endemic species Abeliophyllum distichum and Forsythia ovata (Oleaceae).</title>
        <authorList>
            <person name="Jang H."/>
        </authorList>
    </citation>
    <scope>NUCLEOTIDE SEQUENCE [LARGE SCALE GENOMIC DNA]</scope>
</reference>
<dbReference type="EC" id="5.6.2.3" evidence="1"/>
<proteinExistence type="inferred from homology"/>
<dbReference type="GO" id="GO:0016787">
    <property type="term" value="F:hydrolase activity"/>
    <property type="evidence" value="ECO:0007669"/>
    <property type="project" value="UniProtKB-KW"/>
</dbReference>
<dbReference type="GO" id="GO:0005524">
    <property type="term" value="F:ATP binding"/>
    <property type="evidence" value="ECO:0007669"/>
    <property type="project" value="UniProtKB-KW"/>
</dbReference>
<keyword evidence="1" id="KW-0227">DNA damage</keyword>
<protein>
    <recommendedName>
        <fullName evidence="1">ATP-dependent DNA helicase</fullName>
        <ecNumber evidence="1">5.6.2.3</ecNumber>
    </recommendedName>
</protein>
<dbReference type="PANTHER" id="PTHR10492">
    <property type="match status" value="1"/>
</dbReference>
<dbReference type="GO" id="GO:0006310">
    <property type="term" value="P:DNA recombination"/>
    <property type="evidence" value="ECO:0007669"/>
    <property type="project" value="UniProtKB-KW"/>
</dbReference>
<comment type="caution">
    <text evidence="3">The sequence shown here is derived from an EMBL/GenBank/DDBJ whole genome shotgun (WGS) entry which is preliminary data.</text>
</comment>
<keyword evidence="1" id="KW-0378">Hydrolase</keyword>
<dbReference type="GO" id="GO:0006281">
    <property type="term" value="P:DNA repair"/>
    <property type="evidence" value="ECO:0007669"/>
    <property type="project" value="UniProtKB-KW"/>
</dbReference>